<dbReference type="EMBL" id="KY984068">
    <property type="protein sequence ID" value="ARW58694.1"/>
    <property type="molecule type" value="Genomic_DNA"/>
</dbReference>
<evidence type="ECO:0000313" key="2">
    <source>
        <dbReference type="Proteomes" id="UP000240568"/>
    </source>
</evidence>
<protein>
    <submittedName>
        <fullName evidence="1">Uncharacterized protein</fullName>
    </submittedName>
</protein>
<proteinExistence type="predicted"/>
<dbReference type="Proteomes" id="UP000240568">
    <property type="component" value="Segment"/>
</dbReference>
<reference evidence="1 2" key="1">
    <citation type="submission" date="2017-04" db="EMBL/GenBank/DDBJ databases">
        <authorList>
            <person name="Afonso C.L."/>
            <person name="Miller P.J."/>
            <person name="Scott M.A."/>
            <person name="Spackman E."/>
            <person name="Goraichik I."/>
            <person name="Dimitrov K.M."/>
            <person name="Suarez D.L."/>
            <person name="Swayne D.E."/>
        </authorList>
    </citation>
    <scope>NUCLEOTIDE SEQUENCE [LARGE SCALE GENOMIC DNA]</scope>
</reference>
<gene>
    <name evidence="1" type="ORF">Y3_054</name>
</gene>
<sequence length="133" mass="15115">MSKNTDILDEYGFDYQSGYVRFRRAEMLSAFQFHVREIREVQIHSGLATRISDNEQIPVIRVHIDLIGGGTCNSGPMHPELDAEEAGQLAYAFLRLRDGACGLDEVSYEIKSVKTEFYPKVYVNWDLPVTPAE</sequence>
<evidence type="ECO:0000313" key="1">
    <source>
        <dbReference type="EMBL" id="ARW58694.1"/>
    </source>
</evidence>
<organism evidence="1 2">
    <name type="scientific">Erwinia phage vB_EamM_Y3</name>
    <dbReference type="NCBI Taxonomy" id="1983553"/>
    <lineage>
        <taxon>Viruses</taxon>
        <taxon>Duplodnaviria</taxon>
        <taxon>Heunggongvirae</taxon>
        <taxon>Uroviricota</taxon>
        <taxon>Caudoviricetes</taxon>
        <taxon>Sasquatchvirus</taxon>
        <taxon>Sasquatchvirus Y3</taxon>
    </lineage>
</organism>
<keyword evidence="2" id="KW-1185">Reference proteome</keyword>
<name>A0A2H4IAX3_9CAUD</name>
<accession>A0A2H4IAX3</accession>